<dbReference type="SUPFAM" id="SSF81301">
    <property type="entry name" value="Nucleotidyltransferase"/>
    <property type="match status" value="1"/>
</dbReference>
<organism evidence="12 13">
    <name type="scientific">Gopherus agassizii</name>
    <name type="common">Agassiz's desert tortoise</name>
    <dbReference type="NCBI Taxonomy" id="38772"/>
    <lineage>
        <taxon>Eukaryota</taxon>
        <taxon>Metazoa</taxon>
        <taxon>Chordata</taxon>
        <taxon>Craniata</taxon>
        <taxon>Vertebrata</taxon>
        <taxon>Euteleostomi</taxon>
        <taxon>Archelosauria</taxon>
        <taxon>Testudinata</taxon>
        <taxon>Testudines</taxon>
        <taxon>Cryptodira</taxon>
        <taxon>Durocryptodira</taxon>
        <taxon>Testudinoidea</taxon>
        <taxon>Testudinidae</taxon>
        <taxon>Gopherus</taxon>
    </lineage>
</organism>
<dbReference type="Gene3D" id="3.30.460.10">
    <property type="entry name" value="Beta Polymerase, domain 2"/>
    <property type="match status" value="1"/>
</dbReference>
<evidence type="ECO:0000256" key="8">
    <source>
        <dbReference type="ARBA" id="ARBA00022859"/>
    </source>
</evidence>
<dbReference type="EC" id="2.7.7.84" evidence="5"/>
<dbReference type="SUPFAM" id="SSF54236">
    <property type="entry name" value="Ubiquitin-like"/>
    <property type="match status" value="2"/>
</dbReference>
<protein>
    <recommendedName>
        <fullName evidence="5">2'-5' oligoadenylate synthase</fullName>
        <ecNumber evidence="5">2.7.7.84</ecNumber>
    </recommendedName>
</protein>
<evidence type="ECO:0000313" key="13">
    <source>
        <dbReference type="Proteomes" id="UP000291020"/>
    </source>
</evidence>
<sequence>MGLYQTLAEELDTFISNDLQPNRVFKTQISTAIHTIFLFLTQNCFRNSGSAIRVLKVAGSSGKGTALKDVSDVDLVVFVSSITDFRALKAERKKIIAEIQTRLEECRASLGKDLVLSIKKTKWENPRVLTFTLTSSTTDEHIDFVVLPAFDALGQLYRGYKPDPQVYLRLTESDPEGSEFSPCFTELQRNFIMALPTKLKSLIRLVKRWYKQVRQLHKLPIPCPPQYTLELLSVYAWEQGSRDPAFNMAEGFRTVLELIRQHAQLCVYWTINYGFENETLKRYLKSQLCKPRPIILDPADPTGIVGQGSRWDLVAQEAKGSDRSGPSPPQALWLSVKLLTGEMHSLEVTSMMTVSAFKAKIAKQTGVSPYQQKLACQNGAYVELRDDSRTSTYTVLPSDGVTQFKGRVQQQENIQAEQFWLNFEGKPLEDGHKLGDYNIAPHCTIFLHLRLRGG</sequence>
<dbReference type="Gene3D" id="1.10.1410.20">
    <property type="entry name" value="2'-5'-oligoadenylate synthetase 1, domain 2"/>
    <property type="match status" value="1"/>
</dbReference>
<evidence type="ECO:0000256" key="4">
    <source>
        <dbReference type="ARBA" id="ARBA00009526"/>
    </source>
</evidence>
<comment type="subcellular location">
    <subcellularLocation>
        <location evidence="3">Cytoplasm</location>
    </subcellularLocation>
</comment>
<evidence type="ECO:0000256" key="3">
    <source>
        <dbReference type="ARBA" id="ARBA00004496"/>
    </source>
</evidence>
<dbReference type="Pfam" id="PF01909">
    <property type="entry name" value="NTP_transf_2"/>
    <property type="match status" value="1"/>
</dbReference>
<dbReference type="Gene3D" id="3.10.20.90">
    <property type="entry name" value="Phosphatidylinositol 3-kinase Catalytic Subunit, Chain A, domain 1"/>
    <property type="match status" value="2"/>
</dbReference>
<evidence type="ECO:0000256" key="6">
    <source>
        <dbReference type="ARBA" id="ARBA00022490"/>
    </source>
</evidence>
<proteinExistence type="inferred from homology"/>
<dbReference type="InterPro" id="IPR006117">
    <property type="entry name" value="2-5OAS_C_CS"/>
</dbReference>
<accession>A0A452HXE5</accession>
<dbReference type="GO" id="GO:0045087">
    <property type="term" value="P:innate immune response"/>
    <property type="evidence" value="ECO:0007669"/>
    <property type="project" value="UniProtKB-KW"/>
</dbReference>
<evidence type="ECO:0000256" key="2">
    <source>
        <dbReference type="ARBA" id="ARBA00001946"/>
    </source>
</evidence>
<feature type="domain" description="Ubiquitin-like" evidence="11">
    <location>
        <begin position="380"/>
        <end position="454"/>
    </location>
</feature>
<dbReference type="PANTHER" id="PTHR11258:SF4">
    <property type="entry name" value="2'-5'-OLIGOADENYLATE SYNTHASE 3"/>
    <property type="match status" value="1"/>
</dbReference>
<dbReference type="SMART" id="SM00213">
    <property type="entry name" value="UBQ"/>
    <property type="match status" value="1"/>
</dbReference>
<dbReference type="InterPro" id="IPR000626">
    <property type="entry name" value="Ubiquitin-like_dom"/>
</dbReference>
<reference evidence="12" key="3">
    <citation type="submission" date="2025-09" db="UniProtKB">
        <authorList>
            <consortium name="Ensembl"/>
        </authorList>
    </citation>
    <scope>IDENTIFICATION</scope>
</reference>
<dbReference type="InterPro" id="IPR029071">
    <property type="entry name" value="Ubiquitin-like_domsf"/>
</dbReference>
<dbReference type="PRINTS" id="PR00348">
    <property type="entry name" value="UBIQUITIN"/>
</dbReference>
<dbReference type="CDD" id="cd05400">
    <property type="entry name" value="NT_2-5OAS_ClassI-CCAase"/>
    <property type="match status" value="1"/>
</dbReference>
<dbReference type="AlphaFoldDB" id="A0A452HXE5"/>
<keyword evidence="8" id="KW-0391">Immunity</keyword>
<reference evidence="13" key="1">
    <citation type="journal article" date="2017" name="PLoS ONE">
        <title>The Agassiz's desert tortoise genome provides a resource for the conservation of a threatened species.</title>
        <authorList>
            <person name="Tollis M."/>
            <person name="DeNardo D.F."/>
            <person name="Cornelius J.A."/>
            <person name="Dolby G.A."/>
            <person name="Edwards T."/>
            <person name="Henen B.T."/>
            <person name="Karl A.E."/>
            <person name="Murphy R.W."/>
            <person name="Kusumi K."/>
        </authorList>
    </citation>
    <scope>NUCLEOTIDE SEQUENCE [LARGE SCALE GENOMIC DNA]</scope>
</reference>
<dbReference type="InterPro" id="IPR002934">
    <property type="entry name" value="Polymerase_NTP_transf_dom"/>
</dbReference>
<keyword evidence="7" id="KW-0399">Innate immunity</keyword>
<dbReference type="InterPro" id="IPR043519">
    <property type="entry name" value="NT_sf"/>
</dbReference>
<dbReference type="Proteomes" id="UP000291020">
    <property type="component" value="Unassembled WGS sequence"/>
</dbReference>
<dbReference type="GO" id="GO:0001730">
    <property type="term" value="F:2'-5'-oligoadenylate synthetase activity"/>
    <property type="evidence" value="ECO:0007669"/>
    <property type="project" value="UniProtKB-EC"/>
</dbReference>
<dbReference type="GO" id="GO:0016020">
    <property type="term" value="C:membrane"/>
    <property type="evidence" value="ECO:0007669"/>
    <property type="project" value="TreeGrafter"/>
</dbReference>
<evidence type="ECO:0000256" key="9">
    <source>
        <dbReference type="ARBA" id="ARBA00022884"/>
    </source>
</evidence>
<feature type="domain" description="Ubiquitin-like" evidence="11">
    <location>
        <begin position="332"/>
        <end position="383"/>
    </location>
</feature>
<dbReference type="GO" id="GO:0051607">
    <property type="term" value="P:defense response to virus"/>
    <property type="evidence" value="ECO:0007669"/>
    <property type="project" value="UniProtKB-KW"/>
</dbReference>
<dbReference type="Pfam" id="PF00240">
    <property type="entry name" value="ubiquitin"/>
    <property type="match status" value="2"/>
</dbReference>
<evidence type="ECO:0000313" key="12">
    <source>
        <dbReference type="Ensembl" id="ENSGAGP00000019880.1"/>
    </source>
</evidence>
<dbReference type="PROSITE" id="PS50053">
    <property type="entry name" value="UBIQUITIN_2"/>
    <property type="match status" value="2"/>
</dbReference>
<dbReference type="InterPro" id="IPR006116">
    <property type="entry name" value="NT_2-5OAS_ClassI-CCAase"/>
</dbReference>
<evidence type="ECO:0000256" key="1">
    <source>
        <dbReference type="ARBA" id="ARBA00001112"/>
    </source>
</evidence>
<keyword evidence="13" id="KW-1185">Reference proteome</keyword>
<dbReference type="PROSITE" id="PS00833">
    <property type="entry name" value="25A_SYNTH_2"/>
    <property type="match status" value="1"/>
</dbReference>
<reference evidence="12" key="2">
    <citation type="submission" date="2025-08" db="UniProtKB">
        <authorList>
            <consortium name="Ensembl"/>
        </authorList>
    </citation>
    <scope>IDENTIFICATION</scope>
</reference>
<dbReference type="InterPro" id="IPR043518">
    <property type="entry name" value="2-5OAS_N_CS"/>
</dbReference>
<evidence type="ECO:0000256" key="10">
    <source>
        <dbReference type="ARBA" id="ARBA00023118"/>
    </source>
</evidence>
<dbReference type="FunFam" id="1.10.1410.20:FF:000001">
    <property type="entry name" value="2'-5'-oligoadenylate synthetase 1"/>
    <property type="match status" value="1"/>
</dbReference>
<dbReference type="InterPro" id="IPR018952">
    <property type="entry name" value="2-5-oligoAdlate_synth_1_dom2/C"/>
</dbReference>
<keyword evidence="9" id="KW-0694">RNA-binding</keyword>
<dbReference type="GO" id="GO:0045071">
    <property type="term" value="P:negative regulation of viral genome replication"/>
    <property type="evidence" value="ECO:0007669"/>
    <property type="project" value="TreeGrafter"/>
</dbReference>
<dbReference type="PANTHER" id="PTHR11258">
    <property type="entry name" value="2-5 OLIGOADENYLATE SYNTHETASE"/>
    <property type="match status" value="1"/>
</dbReference>
<comment type="cofactor">
    <cofactor evidence="2">
        <name>Mg(2+)</name>
        <dbReference type="ChEBI" id="CHEBI:18420"/>
    </cofactor>
</comment>
<dbReference type="SUPFAM" id="SSF81631">
    <property type="entry name" value="PAP/OAS1 substrate-binding domain"/>
    <property type="match status" value="1"/>
</dbReference>
<dbReference type="GO" id="GO:0005829">
    <property type="term" value="C:cytosol"/>
    <property type="evidence" value="ECO:0007669"/>
    <property type="project" value="TreeGrafter"/>
</dbReference>
<keyword evidence="6" id="KW-0963">Cytoplasm</keyword>
<keyword evidence="10" id="KW-0051">Antiviral defense</keyword>
<evidence type="ECO:0000256" key="7">
    <source>
        <dbReference type="ARBA" id="ARBA00022588"/>
    </source>
</evidence>
<name>A0A452HXE5_9SAUR</name>
<evidence type="ECO:0000256" key="5">
    <source>
        <dbReference type="ARBA" id="ARBA00012577"/>
    </source>
</evidence>
<dbReference type="Pfam" id="PF10421">
    <property type="entry name" value="OAS1_C"/>
    <property type="match status" value="1"/>
</dbReference>
<dbReference type="GO" id="GO:0003725">
    <property type="term" value="F:double-stranded RNA binding"/>
    <property type="evidence" value="ECO:0007669"/>
    <property type="project" value="TreeGrafter"/>
</dbReference>
<dbReference type="FunFam" id="3.30.460.10:FF:000007">
    <property type="entry name" value="2'-5'-oligoadenylate synthetase 1"/>
    <property type="match status" value="1"/>
</dbReference>
<comment type="similarity">
    <text evidence="4">Belongs to the 2-5A synthase family.</text>
</comment>
<evidence type="ECO:0000259" key="11">
    <source>
        <dbReference type="PROSITE" id="PS50053"/>
    </source>
</evidence>
<dbReference type="Ensembl" id="ENSGAGT00000022653.1">
    <property type="protein sequence ID" value="ENSGAGP00000019880.1"/>
    <property type="gene ID" value="ENSGAGG00000014599.1"/>
</dbReference>
<comment type="catalytic activity">
    <reaction evidence="1">
        <text>3 ATP = 5'-triphosphoadenylyl-(2'-&gt;5')-adenylyl-(2'-&gt;5')-adenosine + 2 diphosphate</text>
        <dbReference type="Rhea" id="RHEA:34407"/>
        <dbReference type="ChEBI" id="CHEBI:30616"/>
        <dbReference type="ChEBI" id="CHEBI:33019"/>
        <dbReference type="ChEBI" id="CHEBI:67143"/>
        <dbReference type="EC" id="2.7.7.84"/>
    </reaction>
</comment>
<dbReference type="InterPro" id="IPR019956">
    <property type="entry name" value="Ubiquitin_dom"/>
</dbReference>
<dbReference type="PROSITE" id="PS00832">
    <property type="entry name" value="25A_SYNTH_1"/>
    <property type="match status" value="1"/>
</dbReference>
<dbReference type="PROSITE" id="PS50152">
    <property type="entry name" value="25A_SYNTH_3"/>
    <property type="match status" value="1"/>
</dbReference>
<dbReference type="GO" id="GO:0005654">
    <property type="term" value="C:nucleoplasm"/>
    <property type="evidence" value="ECO:0007669"/>
    <property type="project" value="TreeGrafter"/>
</dbReference>